<feature type="transmembrane region" description="Helical" evidence="1">
    <location>
        <begin position="569"/>
        <end position="586"/>
    </location>
</feature>
<comment type="caution">
    <text evidence="2">The sequence shown here is derived from an EMBL/GenBank/DDBJ whole genome shotgun (WGS) entry which is preliminary data.</text>
</comment>
<keyword evidence="3" id="KW-1185">Reference proteome</keyword>
<dbReference type="PANTHER" id="PTHR37544">
    <property type="entry name" value="SPRAY-RELATED"/>
    <property type="match status" value="1"/>
</dbReference>
<feature type="transmembrane region" description="Helical" evidence="1">
    <location>
        <begin position="21"/>
        <end position="41"/>
    </location>
</feature>
<dbReference type="EMBL" id="PQXL01000161">
    <property type="protein sequence ID" value="THV50195.1"/>
    <property type="molecule type" value="Genomic_DNA"/>
</dbReference>
<keyword evidence="1" id="KW-1133">Transmembrane helix</keyword>
<dbReference type="PANTHER" id="PTHR37544:SF3">
    <property type="entry name" value="SPRAY"/>
    <property type="match status" value="1"/>
</dbReference>
<feature type="transmembrane region" description="Helical" evidence="1">
    <location>
        <begin position="702"/>
        <end position="727"/>
    </location>
</feature>
<dbReference type="Pfam" id="PF11915">
    <property type="entry name" value="DUF3433"/>
    <property type="match status" value="2"/>
</dbReference>
<feature type="transmembrane region" description="Helical" evidence="1">
    <location>
        <begin position="456"/>
        <end position="476"/>
    </location>
</feature>
<name>A0A4S8R2D0_9HELO</name>
<keyword evidence="1" id="KW-0812">Transmembrane</keyword>
<feature type="transmembrane region" description="Helical" evidence="1">
    <location>
        <begin position="405"/>
        <end position="424"/>
    </location>
</feature>
<dbReference type="Proteomes" id="UP000308671">
    <property type="component" value="Unassembled WGS sequence"/>
</dbReference>
<evidence type="ECO:0000256" key="1">
    <source>
        <dbReference type="SAM" id="Phobius"/>
    </source>
</evidence>
<proteinExistence type="predicted"/>
<dbReference type="AlphaFoldDB" id="A0A4S8R2D0"/>
<feature type="transmembrane region" description="Helical" evidence="1">
    <location>
        <begin position="606"/>
        <end position="623"/>
    </location>
</feature>
<dbReference type="InterPro" id="IPR021840">
    <property type="entry name" value="DUF3433"/>
</dbReference>
<keyword evidence="1" id="KW-0472">Membrane</keyword>
<evidence type="ECO:0000313" key="2">
    <source>
        <dbReference type="EMBL" id="THV50195.1"/>
    </source>
</evidence>
<organism evidence="2 3">
    <name type="scientific">Botrytis galanthina</name>
    <dbReference type="NCBI Taxonomy" id="278940"/>
    <lineage>
        <taxon>Eukaryota</taxon>
        <taxon>Fungi</taxon>
        <taxon>Dikarya</taxon>
        <taxon>Ascomycota</taxon>
        <taxon>Pezizomycotina</taxon>
        <taxon>Leotiomycetes</taxon>
        <taxon>Helotiales</taxon>
        <taxon>Sclerotiniaceae</taxon>
        <taxon>Botrytis</taxon>
    </lineage>
</organism>
<evidence type="ECO:0000313" key="3">
    <source>
        <dbReference type="Proteomes" id="UP000308671"/>
    </source>
</evidence>
<dbReference type="OrthoDB" id="5428901at2759"/>
<protein>
    <submittedName>
        <fullName evidence="2">Uncharacterized protein</fullName>
    </submittedName>
</protein>
<accession>A0A4S8R2D0</accession>
<feature type="transmembrane region" description="Helical" evidence="1">
    <location>
        <begin position="334"/>
        <end position="353"/>
    </location>
</feature>
<gene>
    <name evidence="2" type="ORF">BGAL_0161g00190</name>
</gene>
<reference evidence="2 3" key="1">
    <citation type="submission" date="2017-12" db="EMBL/GenBank/DDBJ databases">
        <title>Comparative genomics of Botrytis spp.</title>
        <authorList>
            <person name="Valero-Jimenez C.A."/>
            <person name="Tapia P."/>
            <person name="Veloso J."/>
            <person name="Silva-Moreno E."/>
            <person name="Staats M."/>
            <person name="Valdes J.H."/>
            <person name="Van Kan J.A.L."/>
        </authorList>
    </citation>
    <scope>NUCLEOTIDE SEQUENCE [LARGE SCALE GENOMIC DNA]</scope>
    <source>
        <strain evidence="2 3">MUCL435</strain>
    </source>
</reference>
<feature type="transmembrane region" description="Helical" evidence="1">
    <location>
        <begin position="671"/>
        <end position="690"/>
    </location>
</feature>
<sequence>MRPFNNSHPSSGKNKYYRPPATRTATLIILLVATLLLIALLEYSCHVIPQHSGFGSTADELVNITRSKLLERDADIHQKRAGEASLSNEIIPSISVDSAASSSLATTLTPTSTLSYATYLTPGILQPFPQEKTLQVQQVDHIRLQALPTHASCYETSKRLNPNYDLCLLLRKIDPTIAFSTSAPGMIISHTKSTTPSPTVVPVTGEYVSTITVSSPTTVNETPFTSIQQVWDSTTIEVITFTSTSRDPDGTLVELIITSSSPTDNPVSAPTATVTNDSSMLVIVSTFKSVYESTIFPTSSSTTVDRPVATSANSSGTFVYHISGTITAPDQITYRQYLTASFLPLFLTIFYAIPWRILENTVRCTEPFYQLRPLSHSTGSEAIHIDYESPSIFILPFKSLPQKHFTVFVTSLISIIMLAVAPLASQVMIIVESNYCVGTGFDTCDSWGIYPNFARLLEGLLGLIALFTLFLIFAGLRRDSGVYSEPLSLVGLAVIHRKAPLSLQAINNSQTRLEEEEIRIPAQGYTFLMAAEGEVASTTQDSALLRSKRREDSKNTFLSKVLKGIRARLLHICMLCLLCGILGVVAEYYQTNANTGFNRFMNSQGFGVRFFMTALGTGTNLMWSRVDDDFRKTDPYHQLLRGNAKPQNSILAPVHMNPYSALIPSIGRKHYLVAWISFCSILSEFLPITLANIPYSNTETRLVLLACFYLAMAILSLMIIGVVLLLLTSLHAVKNLPKKPCTIAARLEYLDPTGEVDDSNLLRSLDGLASLEREERDARIISRGKLYSMGIGEDGKLRIDEDERIVGKWRKENSDGEDV</sequence>